<evidence type="ECO:0000256" key="2">
    <source>
        <dbReference type="ARBA" id="ARBA00022723"/>
    </source>
</evidence>
<evidence type="ECO:0000313" key="9">
    <source>
        <dbReference type="Proteomes" id="UP000077266"/>
    </source>
</evidence>
<proteinExistence type="inferred from homology"/>
<dbReference type="InterPro" id="IPR004302">
    <property type="entry name" value="Cellulose/chitin-bd_N"/>
</dbReference>
<keyword evidence="3" id="KW-0186">Copper</keyword>
<name>A0A166B9C2_EXIGL</name>
<reference evidence="8 9" key="1">
    <citation type="journal article" date="2016" name="Mol. Biol. Evol.">
        <title>Comparative Genomics of Early-Diverging Mushroom-Forming Fungi Provides Insights into the Origins of Lignocellulose Decay Capabilities.</title>
        <authorList>
            <person name="Nagy L.G."/>
            <person name="Riley R."/>
            <person name="Tritt A."/>
            <person name="Adam C."/>
            <person name="Daum C."/>
            <person name="Floudas D."/>
            <person name="Sun H."/>
            <person name="Yadav J.S."/>
            <person name="Pangilinan J."/>
            <person name="Larsson K.H."/>
            <person name="Matsuura K."/>
            <person name="Barry K."/>
            <person name="Labutti K."/>
            <person name="Kuo R."/>
            <person name="Ohm R.A."/>
            <person name="Bhattacharya S.S."/>
            <person name="Shirouzu T."/>
            <person name="Yoshinaga Y."/>
            <person name="Martin F.M."/>
            <person name="Grigoriev I.V."/>
            <person name="Hibbett D.S."/>
        </authorList>
    </citation>
    <scope>NUCLEOTIDE SEQUENCE [LARGE SCALE GENOMIC DNA]</scope>
    <source>
        <strain evidence="8 9">HHB12029</strain>
    </source>
</reference>
<dbReference type="PANTHER" id="PTHR36575:SF2">
    <property type="entry name" value="CHITIN-BINDING TYPE-4 DOMAIN-CONTAINING PROTEIN-RELATED"/>
    <property type="match status" value="1"/>
</dbReference>
<comment type="cofactor">
    <cofactor evidence="1">
        <name>Cu(2+)</name>
        <dbReference type="ChEBI" id="CHEBI:29036"/>
    </cofactor>
</comment>
<dbReference type="AlphaFoldDB" id="A0A166B9C2"/>
<accession>A0A166B9C2</accession>
<dbReference type="STRING" id="1314781.A0A166B9C2"/>
<feature type="domain" description="Chitin-binding type-4" evidence="7">
    <location>
        <begin position="13"/>
        <end position="182"/>
    </location>
</feature>
<evidence type="ECO:0000313" key="8">
    <source>
        <dbReference type="EMBL" id="KZV99119.1"/>
    </source>
</evidence>
<dbReference type="Proteomes" id="UP000077266">
    <property type="component" value="Unassembled WGS sequence"/>
</dbReference>
<comment type="similarity">
    <text evidence="6">Belongs to the polysaccharide monooxygenase AA13 family.</text>
</comment>
<evidence type="ECO:0000256" key="1">
    <source>
        <dbReference type="ARBA" id="ARBA00001973"/>
    </source>
</evidence>
<keyword evidence="5" id="KW-0325">Glycoprotein</keyword>
<evidence type="ECO:0000256" key="3">
    <source>
        <dbReference type="ARBA" id="ARBA00023008"/>
    </source>
</evidence>
<evidence type="ECO:0000259" key="7">
    <source>
        <dbReference type="Pfam" id="PF03067"/>
    </source>
</evidence>
<dbReference type="EMBL" id="KV425912">
    <property type="protein sequence ID" value="KZV99119.1"/>
    <property type="molecule type" value="Genomic_DNA"/>
</dbReference>
<dbReference type="GO" id="GO:0046872">
    <property type="term" value="F:metal ion binding"/>
    <property type="evidence" value="ECO:0007669"/>
    <property type="project" value="UniProtKB-KW"/>
</dbReference>
<dbReference type="InParanoid" id="A0A166B9C2"/>
<dbReference type="OrthoDB" id="120613at2759"/>
<dbReference type="InterPro" id="IPR052282">
    <property type="entry name" value="Starch-active_LPMO"/>
</dbReference>
<evidence type="ECO:0000256" key="5">
    <source>
        <dbReference type="ARBA" id="ARBA00023180"/>
    </source>
</evidence>
<protein>
    <recommendedName>
        <fullName evidence="7">Chitin-binding type-4 domain-containing protein</fullName>
    </recommendedName>
</protein>
<gene>
    <name evidence="8" type="ORF">EXIGLDRAFT_640869</name>
</gene>
<dbReference type="Pfam" id="PF03067">
    <property type="entry name" value="LPMO_10"/>
    <property type="match status" value="1"/>
</dbReference>
<dbReference type="PANTHER" id="PTHR36575">
    <property type="entry name" value="BINDING PROTEIN, PUTATIVE (AFU_ORTHOLOGUE AFUA_1G14430)-RELATED"/>
    <property type="match status" value="1"/>
</dbReference>
<keyword evidence="2" id="KW-0479">Metal-binding</keyword>
<sequence>VAVLAAVTTVVGHGVVTSPTPRALGSAAQSACGTGVYTVLNATDKYGPIENAQKKIDSSYNATACHLFFCRGYQFSDNKSNVKTYPAGTSVAFHVDLEAHHTGYANVSVVDLSKQKIIGTPLKTWSVYANDSLGPADWPPDETDFTVTVPNLSGACATAGACAIQWFWWAYNGQTYESCIDFTQA</sequence>
<feature type="non-terminal residue" evidence="8">
    <location>
        <position position="1"/>
    </location>
</feature>
<dbReference type="Gene3D" id="2.70.50.70">
    <property type="match status" value="1"/>
</dbReference>
<organism evidence="8 9">
    <name type="scientific">Exidia glandulosa HHB12029</name>
    <dbReference type="NCBI Taxonomy" id="1314781"/>
    <lineage>
        <taxon>Eukaryota</taxon>
        <taxon>Fungi</taxon>
        <taxon>Dikarya</taxon>
        <taxon>Basidiomycota</taxon>
        <taxon>Agaricomycotina</taxon>
        <taxon>Agaricomycetes</taxon>
        <taxon>Auriculariales</taxon>
        <taxon>Exidiaceae</taxon>
        <taxon>Exidia</taxon>
    </lineage>
</organism>
<keyword evidence="9" id="KW-1185">Reference proteome</keyword>
<keyword evidence="4" id="KW-1015">Disulfide bond</keyword>
<evidence type="ECO:0000256" key="4">
    <source>
        <dbReference type="ARBA" id="ARBA00023157"/>
    </source>
</evidence>
<evidence type="ECO:0000256" key="6">
    <source>
        <dbReference type="ARBA" id="ARBA00034311"/>
    </source>
</evidence>